<dbReference type="Proteomes" id="UP000663828">
    <property type="component" value="Unassembled WGS sequence"/>
</dbReference>
<dbReference type="InterPro" id="IPR001353">
    <property type="entry name" value="Proteasome_sua/b"/>
</dbReference>
<keyword evidence="10" id="KW-0378">Hydrolase</keyword>
<evidence type="ECO:0000256" key="12">
    <source>
        <dbReference type="ARBA" id="ARBA00023098"/>
    </source>
</evidence>
<evidence type="ECO:0000256" key="5">
    <source>
        <dbReference type="ARBA" id="ARBA00022490"/>
    </source>
</evidence>
<keyword evidence="7" id="KW-0645">Protease</keyword>
<comment type="cofactor">
    <cofactor evidence="2">
        <name>pyruvate</name>
        <dbReference type="ChEBI" id="CHEBI:15361"/>
    </cofactor>
</comment>
<comment type="pathway">
    <text evidence="17">Phospholipid metabolism; phosphatidylethanolamine biosynthesis.</text>
</comment>
<keyword evidence="12" id="KW-0443">Lipid metabolism</keyword>
<dbReference type="PRINTS" id="PR00141">
    <property type="entry name" value="PROTEASOME"/>
</dbReference>
<evidence type="ECO:0008006" key="23">
    <source>
        <dbReference type="Google" id="ProtNLM"/>
    </source>
</evidence>
<evidence type="ECO:0000256" key="9">
    <source>
        <dbReference type="ARBA" id="ARBA00022793"/>
    </source>
</evidence>
<dbReference type="NCBIfam" id="TIGR00163">
    <property type="entry name" value="PS_decarb"/>
    <property type="match status" value="1"/>
</dbReference>
<dbReference type="UniPathway" id="UPA00558"/>
<dbReference type="GO" id="GO:0006646">
    <property type="term" value="P:phosphatidylethanolamine biosynthetic process"/>
    <property type="evidence" value="ECO:0007669"/>
    <property type="project" value="UniProtKB-UniPathway"/>
</dbReference>
<dbReference type="InterPro" id="IPR023333">
    <property type="entry name" value="Proteasome_suB-type"/>
</dbReference>
<proteinExistence type="predicted"/>
<dbReference type="GO" id="GO:0005839">
    <property type="term" value="C:proteasome core complex"/>
    <property type="evidence" value="ECO:0007669"/>
    <property type="project" value="InterPro"/>
</dbReference>
<feature type="active site" description="Nucleophile" evidence="19">
    <location>
        <position position="74"/>
    </location>
</feature>
<evidence type="ECO:0000256" key="2">
    <source>
        <dbReference type="ARBA" id="ARBA00001928"/>
    </source>
</evidence>
<evidence type="ECO:0000256" key="19">
    <source>
        <dbReference type="PIRSR" id="PIRSR600243-1"/>
    </source>
</evidence>
<evidence type="ECO:0000256" key="18">
    <source>
        <dbReference type="ARBA" id="ARBA00045136"/>
    </source>
</evidence>
<evidence type="ECO:0000256" key="20">
    <source>
        <dbReference type="SAM" id="Phobius"/>
    </source>
</evidence>
<keyword evidence="20" id="KW-0812">Transmembrane</keyword>
<evidence type="ECO:0000256" key="15">
    <source>
        <dbReference type="ARBA" id="ARBA00023264"/>
    </source>
</evidence>
<comment type="pathway">
    <text evidence="4">Lipid metabolism.</text>
</comment>
<dbReference type="InterPro" id="IPR031851">
    <property type="entry name" value="DUF4750"/>
</dbReference>
<evidence type="ECO:0000256" key="7">
    <source>
        <dbReference type="ARBA" id="ARBA00022670"/>
    </source>
</evidence>
<dbReference type="PROSITE" id="PS00854">
    <property type="entry name" value="PROTEASOME_BETA_1"/>
    <property type="match status" value="1"/>
</dbReference>
<dbReference type="InterPro" id="IPR000243">
    <property type="entry name" value="Pept_T1A_subB"/>
</dbReference>
<keyword evidence="11" id="KW-0647">Proteasome</keyword>
<keyword evidence="13" id="KW-0594">Phospholipid biosynthesis</keyword>
<dbReference type="InterPro" id="IPR029055">
    <property type="entry name" value="Ntn_hydrolases_N"/>
</dbReference>
<evidence type="ECO:0000256" key="8">
    <source>
        <dbReference type="ARBA" id="ARBA00022698"/>
    </source>
</evidence>
<dbReference type="InterPro" id="IPR003817">
    <property type="entry name" value="PS_Dcarbxylase"/>
</dbReference>
<dbReference type="GO" id="GO:0004298">
    <property type="term" value="F:threonine-type endopeptidase activity"/>
    <property type="evidence" value="ECO:0007669"/>
    <property type="project" value="UniProtKB-KW"/>
</dbReference>
<reference evidence="21" key="1">
    <citation type="submission" date="2021-02" db="EMBL/GenBank/DDBJ databases">
        <authorList>
            <person name="Nowell W R."/>
        </authorList>
    </citation>
    <scope>NUCLEOTIDE SEQUENCE</scope>
</reference>
<dbReference type="Pfam" id="PF15938">
    <property type="entry name" value="DUF4750"/>
    <property type="match status" value="1"/>
</dbReference>
<evidence type="ECO:0000256" key="16">
    <source>
        <dbReference type="ARBA" id="ARBA00023317"/>
    </source>
</evidence>
<dbReference type="Pfam" id="PF02666">
    <property type="entry name" value="PS_Dcarbxylase"/>
    <property type="match status" value="1"/>
</dbReference>
<dbReference type="GO" id="GO:0005634">
    <property type="term" value="C:nucleus"/>
    <property type="evidence" value="ECO:0007669"/>
    <property type="project" value="UniProtKB-SubCell"/>
</dbReference>
<dbReference type="CDD" id="cd03761">
    <property type="entry name" value="proteasome_beta_type_5"/>
    <property type="match status" value="1"/>
</dbReference>
<evidence type="ECO:0000256" key="1">
    <source>
        <dbReference type="ARBA" id="ARBA00001198"/>
    </source>
</evidence>
<evidence type="ECO:0000256" key="3">
    <source>
        <dbReference type="ARBA" id="ARBA00004123"/>
    </source>
</evidence>
<accession>A0A814RNJ8</accession>
<evidence type="ECO:0000256" key="10">
    <source>
        <dbReference type="ARBA" id="ARBA00022801"/>
    </source>
</evidence>
<comment type="caution">
    <text evidence="21">The sequence shown here is derived from an EMBL/GenBank/DDBJ whole genome shotgun (WGS) entry which is preliminary data.</text>
</comment>
<keyword evidence="6" id="KW-0444">Lipid biosynthesis</keyword>
<keyword evidence="22" id="KW-1185">Reference proteome</keyword>
<dbReference type="GO" id="GO:0051603">
    <property type="term" value="P:proteolysis involved in protein catabolic process"/>
    <property type="evidence" value="ECO:0007669"/>
    <property type="project" value="InterPro"/>
</dbReference>
<sequence length="784" mass="89279">MALANVLGFKSNNEFDRSLQCQKTDNNIDEFCPTLNIENIAQFITLPPYADPAKYLKMVNEKVDRVKIQFLKGTTTLAFKFRNGVIVAVDSRATAGGFIASGEVKKVIEINPYLLGTMAGGAADCAFWERVLARHCRIYELRNKEKISVAAASKILANMIFEYRGMGLSMGTMIVGWDKRGPGLYMVSDDGERISDNLFSVGSGSIYAYSILDAGYKYEMSTVDAIDLARRAIVHAAHRDAASGNIVRNFSNVCIMTENHPIRYWFALIISSIVSIFIALAIIVLSWYLLWKLVLSRFGVIRALLQINNNDQQPAQQPTTATRQQPIRRQHIRPWYRSLPLRETSRFWSRLFSVNIHPRSLRNPIYKYFCRVFGADINECEHGPDHLDYYANFGAFFRRNLKPGVRPIDPNSDVVSPCDGEVLANGLVTSVENLNIVVKGIPYTIKDLFQFDQYEIDRLQEKQSASSLFYTCIYLNPGNYHHFHSPAKWRIRERRHITGELMSVRPEFIIWIPNLLLLNERVVYLGEYKHGLMTQTMIGATNVGSIDIYADKTLKTNQKLDDYTFRIWKEKFQSTDQMSFDKGDPFGEFKLGSCIVLVFEAPSTFHFARQTGDKIRVDMTSKNDPADFSKLKSVQPINTDPNAPPSTAWQQIKHNYNMFAEVSKNRPLGEILCLKEALIFGIPGSFFCSMAAFLLTTNRNRVFQAAIISLPVLTMGRFTQCRMSKYHERKATILVSKMIQAKMLTDGTNKQDEFERLFSKSKVELVELEKKLDEIISKQQTGTN</sequence>
<gene>
    <name evidence="21" type="ORF">XAT740_LOCUS20175</name>
</gene>
<dbReference type="PANTHER" id="PTHR10067">
    <property type="entry name" value="PHOSPHATIDYLSERINE DECARBOXYLASE"/>
    <property type="match status" value="1"/>
</dbReference>
<keyword evidence="5" id="KW-0963">Cytoplasm</keyword>
<evidence type="ECO:0000313" key="22">
    <source>
        <dbReference type="Proteomes" id="UP000663828"/>
    </source>
</evidence>
<evidence type="ECO:0000256" key="11">
    <source>
        <dbReference type="ARBA" id="ARBA00022942"/>
    </source>
</evidence>
<keyword evidence="14" id="KW-0456">Lyase</keyword>
<dbReference type="EMBL" id="CAJNOR010001400">
    <property type="protein sequence ID" value="CAF1136350.1"/>
    <property type="molecule type" value="Genomic_DNA"/>
</dbReference>
<dbReference type="PANTHER" id="PTHR10067:SF6">
    <property type="entry name" value="PHOSPHATIDYLSERINE DECARBOXYLASE PROENZYME, MITOCHONDRIAL"/>
    <property type="match status" value="1"/>
</dbReference>
<dbReference type="SUPFAM" id="SSF56235">
    <property type="entry name" value="N-terminal nucleophile aminohydrolases (Ntn hydrolases)"/>
    <property type="match status" value="1"/>
</dbReference>
<dbReference type="Pfam" id="PF00227">
    <property type="entry name" value="Proteasome"/>
    <property type="match status" value="1"/>
</dbReference>
<dbReference type="PROSITE" id="PS51476">
    <property type="entry name" value="PROTEASOME_BETA_2"/>
    <property type="match status" value="1"/>
</dbReference>
<dbReference type="InterPro" id="IPR033177">
    <property type="entry name" value="PSD-B"/>
</dbReference>
<dbReference type="GO" id="GO:0004609">
    <property type="term" value="F:phosphatidylserine decarboxylase activity"/>
    <property type="evidence" value="ECO:0007669"/>
    <property type="project" value="InterPro"/>
</dbReference>
<evidence type="ECO:0000256" key="13">
    <source>
        <dbReference type="ARBA" id="ARBA00023209"/>
    </source>
</evidence>
<dbReference type="InterPro" id="IPR016050">
    <property type="entry name" value="Proteasome_bsu_CS"/>
</dbReference>
<evidence type="ECO:0000256" key="4">
    <source>
        <dbReference type="ARBA" id="ARBA00005189"/>
    </source>
</evidence>
<comment type="catalytic activity">
    <reaction evidence="1">
        <text>Cleavage of peptide bonds with very broad specificity.</text>
        <dbReference type="EC" id="3.4.25.1"/>
    </reaction>
</comment>
<name>A0A814RNJ8_ADIRI</name>
<keyword evidence="8" id="KW-0888">Threonine protease</keyword>
<dbReference type="AlphaFoldDB" id="A0A814RNJ8"/>
<dbReference type="Gene3D" id="3.60.20.10">
    <property type="entry name" value="Glutamine Phosphoribosylpyrophosphate, subunit 1, domain 1"/>
    <property type="match status" value="1"/>
</dbReference>
<comment type="subcellular location">
    <subcellularLocation>
        <location evidence="3">Nucleus</location>
    </subcellularLocation>
</comment>
<keyword evidence="16" id="KW-0670">Pyruvate</keyword>
<feature type="transmembrane region" description="Helical" evidence="20">
    <location>
        <begin position="264"/>
        <end position="290"/>
    </location>
</feature>
<keyword evidence="20" id="KW-1133">Transmembrane helix</keyword>
<dbReference type="GO" id="GO:0005739">
    <property type="term" value="C:mitochondrion"/>
    <property type="evidence" value="ECO:0007669"/>
    <property type="project" value="TreeGrafter"/>
</dbReference>
<evidence type="ECO:0000256" key="14">
    <source>
        <dbReference type="ARBA" id="ARBA00023239"/>
    </source>
</evidence>
<organism evidence="21 22">
    <name type="scientific">Adineta ricciae</name>
    <name type="common">Rotifer</name>
    <dbReference type="NCBI Taxonomy" id="249248"/>
    <lineage>
        <taxon>Eukaryota</taxon>
        <taxon>Metazoa</taxon>
        <taxon>Spiralia</taxon>
        <taxon>Gnathifera</taxon>
        <taxon>Rotifera</taxon>
        <taxon>Eurotatoria</taxon>
        <taxon>Bdelloidea</taxon>
        <taxon>Adinetida</taxon>
        <taxon>Adinetidae</taxon>
        <taxon>Adineta</taxon>
    </lineage>
</organism>
<protein>
    <recommendedName>
        <fullName evidence="23">Phosphatidylserine decarboxylase</fullName>
    </recommendedName>
</protein>
<evidence type="ECO:0000256" key="6">
    <source>
        <dbReference type="ARBA" id="ARBA00022516"/>
    </source>
</evidence>
<keyword evidence="9" id="KW-0210">Decarboxylase</keyword>
<keyword evidence="15" id="KW-1208">Phospholipid metabolism</keyword>
<evidence type="ECO:0000313" key="21">
    <source>
        <dbReference type="EMBL" id="CAF1136350.1"/>
    </source>
</evidence>
<keyword evidence="20" id="KW-0472">Membrane</keyword>
<evidence type="ECO:0000256" key="17">
    <source>
        <dbReference type="ARBA" id="ARBA00024326"/>
    </source>
</evidence>
<comment type="function">
    <text evidence="18">Catalyzes the formation of phosphatidylethanolamine (PtdEtn) from phosphatidylserine (PtdSer). Plays a central role in phospholipid metabolism and in the interorganelle trafficking of phosphatidylserine. May be involved in lipid droplet biogenesis at the endoplasmic reticulum membrane.</text>
</comment>